<protein>
    <recommendedName>
        <fullName evidence="5">ATP-dependent RNA helicase</fullName>
        <ecNumber evidence="5">3.6.4.13</ecNumber>
    </recommendedName>
</protein>
<dbReference type="PROSITE" id="PS51194">
    <property type="entry name" value="HELICASE_CTER"/>
    <property type="match status" value="1"/>
</dbReference>
<dbReference type="GO" id="GO:0003724">
    <property type="term" value="F:RNA helicase activity"/>
    <property type="evidence" value="ECO:0007669"/>
    <property type="project" value="UniProtKB-EC"/>
</dbReference>
<dbReference type="InterPro" id="IPR027417">
    <property type="entry name" value="P-loop_NTPase"/>
</dbReference>
<keyword evidence="1 5" id="KW-0547">Nucleotide-binding</keyword>
<dbReference type="CDD" id="cd18787">
    <property type="entry name" value="SF2_C_DEAD"/>
    <property type="match status" value="1"/>
</dbReference>
<keyword evidence="3 5" id="KW-0067">ATP-binding</keyword>
<evidence type="ECO:0000256" key="6">
    <source>
        <dbReference type="SAM" id="MobiDB-lite"/>
    </source>
</evidence>
<evidence type="ECO:0000256" key="2">
    <source>
        <dbReference type="ARBA" id="ARBA00022801"/>
    </source>
</evidence>
<dbReference type="Pfam" id="PF00271">
    <property type="entry name" value="Helicase_C"/>
    <property type="match status" value="1"/>
</dbReference>
<dbReference type="Proteomes" id="UP000320333">
    <property type="component" value="Unassembled WGS sequence"/>
</dbReference>
<evidence type="ECO:0000256" key="5">
    <source>
        <dbReference type="RuleBase" id="RU365068"/>
    </source>
</evidence>
<dbReference type="GO" id="GO:0003723">
    <property type="term" value="F:RNA binding"/>
    <property type="evidence" value="ECO:0007669"/>
    <property type="project" value="UniProtKB-UniRule"/>
</dbReference>
<dbReference type="SMART" id="SM00487">
    <property type="entry name" value="DEXDc"/>
    <property type="match status" value="1"/>
</dbReference>
<evidence type="ECO:0000256" key="4">
    <source>
        <dbReference type="ARBA" id="ARBA00022884"/>
    </source>
</evidence>
<feature type="compositionally biased region" description="Low complexity" evidence="6">
    <location>
        <begin position="37"/>
        <end position="47"/>
    </location>
</feature>
<dbReference type="AlphaFoldDB" id="A0A507ENP2"/>
<dbReference type="SMART" id="SM00490">
    <property type="entry name" value="HELICc"/>
    <property type="match status" value="1"/>
</dbReference>
<evidence type="ECO:0000313" key="10">
    <source>
        <dbReference type="Proteomes" id="UP000320333"/>
    </source>
</evidence>
<evidence type="ECO:0000259" key="7">
    <source>
        <dbReference type="PROSITE" id="PS51192"/>
    </source>
</evidence>
<feature type="region of interest" description="Disordered" evidence="6">
    <location>
        <begin position="87"/>
        <end position="110"/>
    </location>
</feature>
<keyword evidence="5" id="KW-0347">Helicase</keyword>
<dbReference type="PROSITE" id="PS51192">
    <property type="entry name" value="HELICASE_ATP_BIND_1"/>
    <property type="match status" value="1"/>
</dbReference>
<evidence type="ECO:0000259" key="8">
    <source>
        <dbReference type="PROSITE" id="PS51194"/>
    </source>
</evidence>
<feature type="region of interest" description="Disordered" evidence="6">
    <location>
        <begin position="21"/>
        <end position="51"/>
    </location>
</feature>
<name>A0A507ENP2_9FUNG</name>
<keyword evidence="4 5" id="KW-0694">RNA-binding</keyword>
<feature type="domain" description="Helicase C-terminal" evidence="8">
    <location>
        <begin position="406"/>
        <end position="554"/>
    </location>
</feature>
<sequence length="673" mass="74846">MPINTRTIIALRVRWPHTRTYSTHPLSTRSATSRPESQSQSQTQKSSMKWADYTNISPQTRHAITETLKFPEMTLVQDAVMSLMFGATSTTPPTSASTTDPVAEAQQQPEEIPTPQKFHFESLNLPVTKGLPLTEKEARKSSSRIPETLKIGDFLNSLPSKSLVPVDAQSETVARGRTRKPFEPTQTDVGNRLHAPDLLVRSKTGTGKTLAFIVAAVESVLKSPGGFNRTAVTPILVIAPSRELAHQIYEEAKVIIRAHRLNAISLVGGDDRAKQRKKIVYDPVQLIVATPGRLLDLLQYEPKLKSRLRGVKVLIYDEADLLLEYGFSVAMERILKYLPSREERQTFMFSATISEEIKLLATETMRPSQTISIDTVALNQTPTHLTTKQTHIQCPYSLQPQLLLHLLKHHIATTPQSKIIVFFPTTHLTAHLAQVFNNVSNLDVLQIHSQIDQRERMRVSDRFRASRGSSILFTSDVSARGVDYPDVTLVLQMGLPRNLEQYIHRVGRTGRAGKPGQAIIVHTRYETPFIEKVLLGNGGLPIKRDLVHNPQVIARDKAALQTLKDAYRKGDWSVGSACYAAFLGYYRGFGSEVMTLPNETLVKAAEEFALGLCGLPMVPKVGSGLLTRLRLRVDDGVKVLKPGEDPDTPPNTESTPPLSRRTSPTPSKVRSRR</sequence>
<evidence type="ECO:0000313" key="9">
    <source>
        <dbReference type="EMBL" id="TPX65441.1"/>
    </source>
</evidence>
<dbReference type="EMBL" id="QEAP01000488">
    <property type="protein sequence ID" value="TPX65441.1"/>
    <property type="molecule type" value="Genomic_DNA"/>
</dbReference>
<feature type="compositionally biased region" description="Low complexity" evidence="6">
    <location>
        <begin position="652"/>
        <end position="667"/>
    </location>
</feature>
<dbReference type="SUPFAM" id="SSF52540">
    <property type="entry name" value="P-loop containing nucleoside triphosphate hydrolases"/>
    <property type="match status" value="1"/>
</dbReference>
<organism evidence="9 10">
    <name type="scientific">Chytriomyces confervae</name>
    <dbReference type="NCBI Taxonomy" id="246404"/>
    <lineage>
        <taxon>Eukaryota</taxon>
        <taxon>Fungi</taxon>
        <taxon>Fungi incertae sedis</taxon>
        <taxon>Chytridiomycota</taxon>
        <taxon>Chytridiomycota incertae sedis</taxon>
        <taxon>Chytridiomycetes</taxon>
        <taxon>Chytridiales</taxon>
        <taxon>Chytriomycetaceae</taxon>
        <taxon>Chytriomyces</taxon>
    </lineage>
</organism>
<comment type="caution">
    <text evidence="9">The sequence shown here is derived from an EMBL/GenBank/DDBJ whole genome shotgun (WGS) entry which is preliminary data.</text>
</comment>
<dbReference type="InterPro" id="IPR014001">
    <property type="entry name" value="Helicase_ATP-bd"/>
</dbReference>
<dbReference type="EC" id="3.6.4.13" evidence="5"/>
<evidence type="ECO:0000256" key="1">
    <source>
        <dbReference type="ARBA" id="ARBA00022741"/>
    </source>
</evidence>
<accession>A0A507ENP2</accession>
<feature type="region of interest" description="Disordered" evidence="6">
    <location>
        <begin position="638"/>
        <end position="673"/>
    </location>
</feature>
<keyword evidence="2 5" id="KW-0378">Hydrolase</keyword>
<evidence type="ECO:0000256" key="3">
    <source>
        <dbReference type="ARBA" id="ARBA00022840"/>
    </source>
</evidence>
<reference evidence="9 10" key="1">
    <citation type="journal article" date="2019" name="Sci. Rep.">
        <title>Comparative genomics of chytrid fungi reveal insights into the obligate biotrophic and pathogenic lifestyle of Synchytrium endobioticum.</title>
        <authorList>
            <person name="van de Vossenberg B.T.L.H."/>
            <person name="Warris S."/>
            <person name="Nguyen H.D.T."/>
            <person name="van Gent-Pelzer M.P.E."/>
            <person name="Joly D.L."/>
            <person name="van de Geest H.C."/>
            <person name="Bonants P.J.M."/>
            <person name="Smith D.S."/>
            <person name="Levesque C.A."/>
            <person name="van der Lee T.A.J."/>
        </authorList>
    </citation>
    <scope>NUCLEOTIDE SEQUENCE [LARGE SCALE GENOMIC DNA]</scope>
    <source>
        <strain evidence="9 10">CBS 675.73</strain>
    </source>
</reference>
<feature type="domain" description="Helicase ATP-binding" evidence="7">
    <location>
        <begin position="189"/>
        <end position="371"/>
    </location>
</feature>
<comment type="catalytic activity">
    <reaction evidence="5">
        <text>ATP + H2O = ADP + phosphate + H(+)</text>
        <dbReference type="Rhea" id="RHEA:13065"/>
        <dbReference type="ChEBI" id="CHEBI:15377"/>
        <dbReference type="ChEBI" id="CHEBI:15378"/>
        <dbReference type="ChEBI" id="CHEBI:30616"/>
        <dbReference type="ChEBI" id="CHEBI:43474"/>
        <dbReference type="ChEBI" id="CHEBI:456216"/>
        <dbReference type="EC" id="3.6.4.13"/>
    </reaction>
</comment>
<dbReference type="GO" id="GO:0005524">
    <property type="term" value="F:ATP binding"/>
    <property type="evidence" value="ECO:0007669"/>
    <property type="project" value="UniProtKB-UniRule"/>
</dbReference>
<dbReference type="InterPro" id="IPR011545">
    <property type="entry name" value="DEAD/DEAH_box_helicase_dom"/>
</dbReference>
<dbReference type="Gene3D" id="3.40.50.300">
    <property type="entry name" value="P-loop containing nucleotide triphosphate hydrolases"/>
    <property type="match status" value="2"/>
</dbReference>
<comment type="function">
    <text evidence="5">RNA helicase.</text>
</comment>
<dbReference type="InterPro" id="IPR001650">
    <property type="entry name" value="Helicase_C-like"/>
</dbReference>
<dbReference type="Pfam" id="PF00270">
    <property type="entry name" value="DEAD"/>
    <property type="match status" value="1"/>
</dbReference>
<dbReference type="OrthoDB" id="193716at2759"/>
<dbReference type="PANTHER" id="PTHR24031">
    <property type="entry name" value="RNA HELICASE"/>
    <property type="match status" value="1"/>
</dbReference>
<feature type="compositionally biased region" description="Low complexity" evidence="6">
    <location>
        <begin position="87"/>
        <end position="99"/>
    </location>
</feature>
<comment type="similarity">
    <text evidence="5">Belongs to the DEAD box helicase family.</text>
</comment>
<keyword evidence="10" id="KW-1185">Reference proteome</keyword>
<dbReference type="GO" id="GO:0016787">
    <property type="term" value="F:hydrolase activity"/>
    <property type="evidence" value="ECO:0007669"/>
    <property type="project" value="UniProtKB-KW"/>
</dbReference>
<dbReference type="STRING" id="246404.A0A507ENP2"/>
<feature type="compositionally biased region" description="Polar residues" evidence="6">
    <location>
        <begin position="21"/>
        <end position="36"/>
    </location>
</feature>
<comment type="domain">
    <text evidence="5">The Q motif is unique to and characteristic of the DEAD box family of RNA helicases and controls ATP binding and hydrolysis.</text>
</comment>
<gene>
    <name evidence="9" type="ORF">CcCBS67573_g08117</name>
</gene>
<proteinExistence type="inferred from homology"/>